<dbReference type="SUPFAM" id="SSF52768">
    <property type="entry name" value="Arginase/deacetylase"/>
    <property type="match status" value="1"/>
</dbReference>
<feature type="domain" description="Histone deacetylase" evidence="10">
    <location>
        <begin position="36"/>
        <end position="187"/>
    </location>
</feature>
<name>A0A9P6JI28_9AGAR</name>
<dbReference type="OrthoDB" id="73273at2759"/>
<evidence type="ECO:0000256" key="7">
    <source>
        <dbReference type="ARBA" id="ARBA00023015"/>
    </source>
</evidence>
<evidence type="ECO:0000313" key="12">
    <source>
        <dbReference type="Proteomes" id="UP000807306"/>
    </source>
</evidence>
<comment type="caution">
    <text evidence="11">The sequence shown here is derived from an EMBL/GenBank/DDBJ whole genome shotgun (WGS) entry which is preliminary data.</text>
</comment>
<evidence type="ECO:0000256" key="3">
    <source>
        <dbReference type="ARBA" id="ARBA00012111"/>
    </source>
</evidence>
<comment type="similarity">
    <text evidence="2">Belongs to the histone deacetylase family. HD type 1 subfamily.</text>
</comment>
<evidence type="ECO:0000256" key="6">
    <source>
        <dbReference type="ARBA" id="ARBA00022853"/>
    </source>
</evidence>
<reference evidence="11" key="1">
    <citation type="submission" date="2020-11" db="EMBL/GenBank/DDBJ databases">
        <authorList>
            <consortium name="DOE Joint Genome Institute"/>
            <person name="Ahrendt S."/>
            <person name="Riley R."/>
            <person name="Andreopoulos W."/>
            <person name="Labutti K."/>
            <person name="Pangilinan J."/>
            <person name="Ruiz-Duenas F.J."/>
            <person name="Barrasa J.M."/>
            <person name="Sanchez-Garcia M."/>
            <person name="Camarero S."/>
            <person name="Miyauchi S."/>
            <person name="Serrano A."/>
            <person name="Linde D."/>
            <person name="Babiker R."/>
            <person name="Drula E."/>
            <person name="Ayuso-Fernandez I."/>
            <person name="Pacheco R."/>
            <person name="Padilla G."/>
            <person name="Ferreira P."/>
            <person name="Barriuso J."/>
            <person name="Kellner H."/>
            <person name="Castanera R."/>
            <person name="Alfaro M."/>
            <person name="Ramirez L."/>
            <person name="Pisabarro A.G."/>
            <person name="Kuo A."/>
            <person name="Tritt A."/>
            <person name="Lipzen A."/>
            <person name="He G."/>
            <person name="Yan M."/>
            <person name="Ng V."/>
            <person name="Cullen D."/>
            <person name="Martin F."/>
            <person name="Rosso M.-N."/>
            <person name="Henrissat B."/>
            <person name="Hibbett D."/>
            <person name="Martinez A.T."/>
            <person name="Grigoriev I.V."/>
        </authorList>
    </citation>
    <scope>NUCLEOTIDE SEQUENCE</scope>
    <source>
        <strain evidence="11">CBS 506.95</strain>
    </source>
</reference>
<comment type="subcellular location">
    <subcellularLocation>
        <location evidence="1">Nucleus</location>
    </subcellularLocation>
</comment>
<dbReference type="InterPro" id="IPR037138">
    <property type="entry name" value="His_deacetylse_dom_sf"/>
</dbReference>
<keyword evidence="9" id="KW-0539">Nucleus</keyword>
<dbReference type="AlphaFoldDB" id="A0A9P6JI28"/>
<dbReference type="PRINTS" id="PR01270">
    <property type="entry name" value="HDASUPER"/>
</dbReference>
<keyword evidence="5" id="KW-0378">Hydrolase</keyword>
<evidence type="ECO:0000256" key="4">
    <source>
        <dbReference type="ARBA" id="ARBA00022491"/>
    </source>
</evidence>
<dbReference type="InterPro" id="IPR023801">
    <property type="entry name" value="His_deacetylse_dom"/>
</dbReference>
<keyword evidence="6" id="KW-0156">Chromatin regulator</keyword>
<evidence type="ECO:0000313" key="11">
    <source>
        <dbReference type="EMBL" id="KAF9521808.1"/>
    </source>
</evidence>
<dbReference type="EC" id="3.5.1.98" evidence="3"/>
<evidence type="ECO:0000256" key="2">
    <source>
        <dbReference type="ARBA" id="ARBA00006457"/>
    </source>
</evidence>
<dbReference type="Pfam" id="PF00850">
    <property type="entry name" value="Hist_deacetyl"/>
    <property type="match status" value="2"/>
</dbReference>
<dbReference type="GO" id="GO:0005634">
    <property type="term" value="C:nucleus"/>
    <property type="evidence" value="ECO:0007669"/>
    <property type="project" value="UniProtKB-SubCell"/>
</dbReference>
<dbReference type="EMBL" id="MU157987">
    <property type="protein sequence ID" value="KAF9521808.1"/>
    <property type="molecule type" value="Genomic_DNA"/>
</dbReference>
<dbReference type="Proteomes" id="UP000807306">
    <property type="component" value="Unassembled WGS sequence"/>
</dbReference>
<dbReference type="PANTHER" id="PTHR10625">
    <property type="entry name" value="HISTONE DEACETYLASE HDAC1-RELATED"/>
    <property type="match status" value="1"/>
</dbReference>
<evidence type="ECO:0000256" key="5">
    <source>
        <dbReference type="ARBA" id="ARBA00022801"/>
    </source>
</evidence>
<feature type="domain" description="Histone deacetylase" evidence="10">
    <location>
        <begin position="209"/>
        <end position="385"/>
    </location>
</feature>
<protein>
    <recommendedName>
        <fullName evidence="3">histone deacetylase</fullName>
        <ecNumber evidence="3">3.5.1.98</ecNumber>
    </recommendedName>
</protein>
<evidence type="ECO:0000256" key="1">
    <source>
        <dbReference type="ARBA" id="ARBA00004123"/>
    </source>
</evidence>
<accession>A0A9P6JI28</accession>
<evidence type="ECO:0000256" key="8">
    <source>
        <dbReference type="ARBA" id="ARBA00023163"/>
    </source>
</evidence>
<evidence type="ECO:0000259" key="10">
    <source>
        <dbReference type="Pfam" id="PF00850"/>
    </source>
</evidence>
<keyword evidence="7" id="KW-0805">Transcription regulation</keyword>
<dbReference type="GO" id="GO:0031507">
    <property type="term" value="P:heterochromatin formation"/>
    <property type="evidence" value="ECO:0007669"/>
    <property type="project" value="TreeGrafter"/>
</dbReference>
<dbReference type="InterPro" id="IPR000286">
    <property type="entry name" value="HDACs"/>
</dbReference>
<keyword evidence="12" id="KW-1185">Reference proteome</keyword>
<evidence type="ECO:0000256" key="9">
    <source>
        <dbReference type="ARBA" id="ARBA00023242"/>
    </source>
</evidence>
<keyword evidence="8" id="KW-0804">Transcription</keyword>
<dbReference type="Gene3D" id="3.40.800.20">
    <property type="entry name" value="Histone deacetylase domain"/>
    <property type="match status" value="1"/>
</dbReference>
<gene>
    <name evidence="11" type="ORF">CPB83DRAFT_878428</name>
</gene>
<organism evidence="11 12">
    <name type="scientific">Crepidotus variabilis</name>
    <dbReference type="NCBI Taxonomy" id="179855"/>
    <lineage>
        <taxon>Eukaryota</taxon>
        <taxon>Fungi</taxon>
        <taxon>Dikarya</taxon>
        <taxon>Basidiomycota</taxon>
        <taxon>Agaricomycotina</taxon>
        <taxon>Agaricomycetes</taxon>
        <taxon>Agaricomycetidae</taxon>
        <taxon>Agaricales</taxon>
        <taxon>Agaricineae</taxon>
        <taxon>Crepidotaceae</taxon>
        <taxon>Crepidotus</taxon>
    </lineage>
</organism>
<dbReference type="GO" id="GO:0141221">
    <property type="term" value="F:histone deacetylase activity, hydrolytic mechanism"/>
    <property type="evidence" value="ECO:0007669"/>
    <property type="project" value="UniProtKB-EC"/>
</dbReference>
<proteinExistence type="inferred from homology"/>
<dbReference type="InterPro" id="IPR023696">
    <property type="entry name" value="Ureohydrolase_dom_sf"/>
</dbReference>
<sequence>MAEAVGSSSSVAPVDPMRRIVYVVSQELVKISSLLPSNKKRSILVHSLINSLGLLNPKFSEKKRVQVVTPRKATYKDLAVYHTRDYLEAVLNPKNGSLSDKFKGLSVDAVEIDREFGLEDDCPIFPGLSEYIQLVGGATLTAVAAIQQNLASVAICWDGGRHHARKDQAAGFCYVADCILAILALKKAMISVDPVPLMAKTLSSDEDGIQAATQKRKPRIMYLDLDLHFSDAVSEAFYAPRSTSAPQILTLSIHHTSPGFYPSSSRSSLPPYDSPSSSTIFDPLTLSIPLLLGASAKTYHWVFTNVVERIRSIFDPDYVIVQSGVDALAGDPCGTFNWCLDREVEGSMGWCVERIVREWRGKKVLLGGGGYNSPNAARAWAYLTSITLDNPLDLETSIPDHNGFPLYEPSFTLDVPAGNMTDHNSDEYLSTIETCYENVYIALRERLDV</sequence>
<dbReference type="PANTHER" id="PTHR10625:SF14">
    <property type="entry name" value="HISTONE DEACETYLASE 8"/>
    <property type="match status" value="1"/>
</dbReference>
<keyword evidence="4" id="KW-0678">Repressor</keyword>